<dbReference type="InterPro" id="IPR029039">
    <property type="entry name" value="Flavoprotein-like_sf"/>
</dbReference>
<dbReference type="RefSeq" id="WP_053769915.1">
    <property type="nucleotide sequence ID" value="NZ_CALBAT010000011.1"/>
</dbReference>
<dbReference type="EMBL" id="QVLX01000015">
    <property type="protein sequence ID" value="RGE84531.1"/>
    <property type="molecule type" value="Genomic_DNA"/>
</dbReference>
<dbReference type="GO" id="GO:0010181">
    <property type="term" value="F:FMN binding"/>
    <property type="evidence" value="ECO:0007669"/>
    <property type="project" value="TreeGrafter"/>
</dbReference>
<reference evidence="2 3" key="1">
    <citation type="submission" date="2018-08" db="EMBL/GenBank/DDBJ databases">
        <title>A genome reference for cultivated species of the human gut microbiota.</title>
        <authorList>
            <person name="Zou Y."/>
            <person name="Xue W."/>
            <person name="Luo G."/>
        </authorList>
    </citation>
    <scope>NUCLEOTIDE SEQUENCE [LARGE SCALE GENOMIC DNA]</scope>
    <source>
        <strain evidence="2 3">AF37-2AT</strain>
    </source>
</reference>
<keyword evidence="3" id="KW-1185">Reference proteome</keyword>
<protein>
    <submittedName>
        <fullName evidence="2">Flavodoxin</fullName>
    </submittedName>
</protein>
<dbReference type="SUPFAM" id="SSF52218">
    <property type="entry name" value="Flavoproteins"/>
    <property type="match status" value="1"/>
</dbReference>
<dbReference type="Pfam" id="PF12724">
    <property type="entry name" value="Flavodoxin_5"/>
    <property type="match status" value="1"/>
</dbReference>
<dbReference type="GO" id="GO:0006783">
    <property type="term" value="P:heme biosynthetic process"/>
    <property type="evidence" value="ECO:0007669"/>
    <property type="project" value="TreeGrafter"/>
</dbReference>
<organism evidence="2 3">
    <name type="scientific">Sellimonas intestinalis</name>
    <dbReference type="NCBI Taxonomy" id="1653434"/>
    <lineage>
        <taxon>Bacteria</taxon>
        <taxon>Bacillati</taxon>
        <taxon>Bacillota</taxon>
        <taxon>Clostridia</taxon>
        <taxon>Lachnospirales</taxon>
        <taxon>Lachnospiraceae</taxon>
        <taxon>Sellimonas</taxon>
    </lineage>
</organism>
<evidence type="ECO:0000259" key="1">
    <source>
        <dbReference type="Pfam" id="PF12724"/>
    </source>
</evidence>
<dbReference type="InterPro" id="IPR052200">
    <property type="entry name" value="Protoporphyrinogen_IX_DH"/>
</dbReference>
<sequence>MEKGMILYQSKYGAARKYAGWLREETGFEIREVKNCKIEEVLCFERLILCSGIYASGIAGISFFQKNIEKLQGKQLFVFTVGASPYHENALKELKRKNMKGGLCAIPLFYGRGMWLEEKMTWKDRTLCRMLKKAVAKKAPDTWEPWMAALMSTNGQNCDWTDRKYLKPLLDALGNRAGLEKQLDSF</sequence>
<dbReference type="GO" id="GO:0070819">
    <property type="term" value="F:menaquinone-dependent protoporphyrinogen oxidase activity"/>
    <property type="evidence" value="ECO:0007669"/>
    <property type="project" value="TreeGrafter"/>
</dbReference>
<dbReference type="AlphaFoldDB" id="A0A3E3JYR1"/>
<dbReference type="GeneID" id="97194584"/>
<gene>
    <name evidence="2" type="ORF">DW016_15320</name>
</gene>
<dbReference type="Gene3D" id="3.40.50.360">
    <property type="match status" value="1"/>
</dbReference>
<feature type="domain" description="Flavodoxin" evidence="1">
    <location>
        <begin position="5"/>
        <end position="138"/>
    </location>
</feature>
<name>A0A3E3JYR1_9FIRM</name>
<evidence type="ECO:0000313" key="2">
    <source>
        <dbReference type="EMBL" id="RGE84531.1"/>
    </source>
</evidence>
<evidence type="ECO:0000313" key="3">
    <source>
        <dbReference type="Proteomes" id="UP000261080"/>
    </source>
</evidence>
<dbReference type="PANTHER" id="PTHR38030:SF2">
    <property type="entry name" value="PROTOPORPHYRINOGEN IX DEHYDROGENASE [QUINONE]"/>
    <property type="match status" value="1"/>
</dbReference>
<accession>A0A3E3JYR1</accession>
<dbReference type="InterPro" id="IPR026816">
    <property type="entry name" value="Flavodoxin_dom"/>
</dbReference>
<dbReference type="PANTHER" id="PTHR38030">
    <property type="entry name" value="PROTOPORPHYRINOGEN IX DEHYDROGENASE [MENAQUINONE]"/>
    <property type="match status" value="1"/>
</dbReference>
<comment type="caution">
    <text evidence="2">The sequence shown here is derived from an EMBL/GenBank/DDBJ whole genome shotgun (WGS) entry which is preliminary data.</text>
</comment>
<proteinExistence type="predicted"/>
<dbReference type="OrthoDB" id="2146857at2"/>
<dbReference type="Proteomes" id="UP000261080">
    <property type="component" value="Unassembled WGS sequence"/>
</dbReference>